<dbReference type="Pfam" id="PF20994">
    <property type="entry name" value="CENPU"/>
    <property type="match status" value="1"/>
</dbReference>
<dbReference type="RefSeq" id="XP_034014178.1">
    <property type="nucleotide sequence ID" value="XM_034153547.1"/>
</dbReference>
<evidence type="ECO:0000256" key="1">
    <source>
        <dbReference type="SAM" id="MobiDB-lite"/>
    </source>
</evidence>
<dbReference type="Proteomes" id="UP000449547">
    <property type="component" value="Unassembled WGS sequence"/>
</dbReference>
<feature type="domain" description="Inner kinetochore subunit AME1" evidence="2">
    <location>
        <begin position="195"/>
        <end position="329"/>
    </location>
</feature>
<organism evidence="3 4">
    <name type="scientific">Diutina rugosa</name>
    <name type="common">Yeast</name>
    <name type="synonym">Candida rugosa</name>
    <dbReference type="NCBI Taxonomy" id="5481"/>
    <lineage>
        <taxon>Eukaryota</taxon>
        <taxon>Fungi</taxon>
        <taxon>Dikarya</taxon>
        <taxon>Ascomycota</taxon>
        <taxon>Saccharomycotina</taxon>
        <taxon>Pichiomycetes</taxon>
        <taxon>Debaryomycetaceae</taxon>
        <taxon>Diutina</taxon>
    </lineage>
</organism>
<name>A0A642UVV1_DIURU</name>
<evidence type="ECO:0000313" key="4">
    <source>
        <dbReference type="Proteomes" id="UP000449547"/>
    </source>
</evidence>
<accession>A0A642UVV1</accession>
<feature type="compositionally biased region" description="Polar residues" evidence="1">
    <location>
        <begin position="21"/>
        <end position="31"/>
    </location>
</feature>
<dbReference type="VEuPathDB" id="FungiDB:DIURU_001046"/>
<keyword evidence="4" id="KW-1185">Reference proteome</keyword>
<feature type="region of interest" description="Disordered" evidence="1">
    <location>
        <begin position="1"/>
        <end position="126"/>
    </location>
</feature>
<comment type="caution">
    <text evidence="3">The sequence shown here is derived from an EMBL/GenBank/DDBJ whole genome shotgun (WGS) entry which is preliminary data.</text>
</comment>
<protein>
    <recommendedName>
        <fullName evidence="2">Inner kinetochore subunit AME1 domain-containing protein</fullName>
    </recommendedName>
</protein>
<sequence length="329" mass="36834">MVSKDKASSRDVSPPAEGSSRPPSSKGNFILQSRKKNTTRLGRPPTQDVHDNQPSVFTSRRSEKVTKKSRLDQSNPKEPVAASASLNTPTKSQSIPRAGSRTSLSKSTTPDSYVTKPVSTAGPRRQSFYDQFKTYNPHTQRNEGDDAAIPLVVPEKITIERPDGGNQRTIDAMQPSEIDLLLHLVQEYSPTDGGDQRWHDEFRRAFIKRLRELNDLHITNYLLDKQAYAYDNQKRNIGAELTEVRSSQDSTKRDIASITKVFESAERDYHQVKGIAQGLKALNNLEADDTPPNHIIGAEQAVADATKVYHPTRGLKRTLQQVNEHLKQI</sequence>
<evidence type="ECO:0000259" key="2">
    <source>
        <dbReference type="Pfam" id="PF20994"/>
    </source>
</evidence>
<dbReference type="InterPro" id="IPR048743">
    <property type="entry name" value="AME1"/>
</dbReference>
<dbReference type="EMBL" id="SWFT01000034">
    <property type="protein sequence ID" value="KAA8906468.1"/>
    <property type="molecule type" value="Genomic_DNA"/>
</dbReference>
<feature type="compositionally biased region" description="Polar residues" evidence="1">
    <location>
        <begin position="84"/>
        <end position="112"/>
    </location>
</feature>
<dbReference type="AlphaFoldDB" id="A0A642UVV1"/>
<evidence type="ECO:0000313" key="3">
    <source>
        <dbReference type="EMBL" id="KAA8906468.1"/>
    </source>
</evidence>
<gene>
    <name evidence="3" type="ORF">DIURU_001046</name>
</gene>
<reference evidence="3 4" key="1">
    <citation type="submission" date="2019-07" db="EMBL/GenBank/DDBJ databases">
        <title>Genome assembly of two rare yeast pathogens: Diutina rugosa and Trichomonascus ciferrii.</title>
        <authorList>
            <person name="Mixao V."/>
            <person name="Saus E."/>
            <person name="Hansen A."/>
            <person name="Lass-Flor C."/>
            <person name="Gabaldon T."/>
        </authorList>
    </citation>
    <scope>NUCLEOTIDE SEQUENCE [LARGE SCALE GENOMIC DNA]</scope>
    <source>
        <strain evidence="3 4">CBS 613</strain>
    </source>
</reference>
<feature type="compositionally biased region" description="Basic and acidic residues" evidence="1">
    <location>
        <begin position="60"/>
        <end position="71"/>
    </location>
</feature>
<proteinExistence type="predicted"/>
<dbReference type="GeneID" id="54779699"/>